<protein>
    <recommendedName>
        <fullName evidence="2">YqaJ viral recombinase domain-containing protein</fullName>
    </recommendedName>
</protein>
<sequence length="332" mass="38169">MTDSDSATSTNDNRPTVYLEGDNWIYRASGSGACVRYLVASALGYEDQRGKKVDDLLDRSANEGYLHEDAIVTKLEEEGATVTRRQEEVMIQVIPKVFLRGHIEGLLEYENAYTNLFEAKSMSTKQFTKWTNHGFDSFVNYAYQISSYMKLFPELDVRYIVKRREDGFQTELKIPAGSPPIPFSLIRKKIVIAEKYRRKGQLPPCDIENQWGCPVWYLHDEDDPEDIEPLTEEMEEILGELVAEFMTLKLVEKQGKTAEEARKKISPEILNLLGKLDQTELAYKGLKYRVIKRRGGNSYLDKAKVKEIIGEDKMEEVTTKNSYHFPVIQVIK</sequence>
<reference evidence="1" key="1">
    <citation type="journal article" date="2015" name="Nature">
        <title>Complex archaea that bridge the gap between prokaryotes and eukaryotes.</title>
        <authorList>
            <person name="Spang A."/>
            <person name="Saw J.H."/>
            <person name="Jorgensen S.L."/>
            <person name="Zaremba-Niedzwiedzka K."/>
            <person name="Martijn J."/>
            <person name="Lind A.E."/>
            <person name="van Eijk R."/>
            <person name="Schleper C."/>
            <person name="Guy L."/>
            <person name="Ettema T.J."/>
        </authorList>
    </citation>
    <scope>NUCLEOTIDE SEQUENCE</scope>
</reference>
<proteinExistence type="predicted"/>
<dbReference type="EMBL" id="LAZR01003519">
    <property type="protein sequence ID" value="KKN17447.1"/>
    <property type="molecule type" value="Genomic_DNA"/>
</dbReference>
<evidence type="ECO:0000313" key="1">
    <source>
        <dbReference type="EMBL" id="KKN17447.1"/>
    </source>
</evidence>
<comment type="caution">
    <text evidence="1">The sequence shown here is derived from an EMBL/GenBank/DDBJ whole genome shotgun (WGS) entry which is preliminary data.</text>
</comment>
<name>A0A0F9NZA5_9ZZZZ</name>
<organism evidence="1">
    <name type="scientific">marine sediment metagenome</name>
    <dbReference type="NCBI Taxonomy" id="412755"/>
    <lineage>
        <taxon>unclassified sequences</taxon>
        <taxon>metagenomes</taxon>
        <taxon>ecological metagenomes</taxon>
    </lineage>
</organism>
<accession>A0A0F9NZA5</accession>
<gene>
    <name evidence="1" type="ORF">LCGC14_0965760</name>
</gene>
<dbReference type="AlphaFoldDB" id="A0A0F9NZA5"/>
<evidence type="ECO:0008006" key="2">
    <source>
        <dbReference type="Google" id="ProtNLM"/>
    </source>
</evidence>